<comment type="caution">
    <text evidence="1">The sequence shown here is derived from an EMBL/GenBank/DDBJ whole genome shotgun (WGS) entry which is preliminary data.</text>
</comment>
<dbReference type="InterPro" id="IPR007344">
    <property type="entry name" value="GrpB/CoaE"/>
</dbReference>
<evidence type="ECO:0008006" key="3">
    <source>
        <dbReference type="Google" id="ProtNLM"/>
    </source>
</evidence>
<sequence>MADQLIEVVDYDSSWPDRFADQQDGVSAVLQPWLAAPVEHIGSTAVRGLRAKPIVDMLAPVRSLPEAQAAVEALAAVGWLFWPDDPCRHYRLWFLRPRPEARTHHLHVIEHGHPQAVALLGFRDALRADRGLCAEYARLKERLAERHQDNRNAYSNAKGDFVAQALRRVGIESPPRDRLPE</sequence>
<dbReference type="RefSeq" id="WP_345438120.1">
    <property type="nucleotide sequence ID" value="NZ_BAABHK010000015.1"/>
</dbReference>
<gene>
    <name evidence="1" type="ORF">GCM10023196_079440</name>
</gene>
<keyword evidence="2" id="KW-1185">Reference proteome</keyword>
<dbReference type="SUPFAM" id="SSF81301">
    <property type="entry name" value="Nucleotidyltransferase"/>
    <property type="match status" value="1"/>
</dbReference>
<proteinExistence type="predicted"/>
<reference evidence="2" key="1">
    <citation type="journal article" date="2019" name="Int. J. Syst. Evol. Microbiol.">
        <title>The Global Catalogue of Microorganisms (GCM) 10K type strain sequencing project: providing services to taxonomists for standard genome sequencing and annotation.</title>
        <authorList>
            <consortium name="The Broad Institute Genomics Platform"/>
            <consortium name="The Broad Institute Genome Sequencing Center for Infectious Disease"/>
            <person name="Wu L."/>
            <person name="Ma J."/>
        </authorList>
    </citation>
    <scope>NUCLEOTIDE SEQUENCE [LARGE SCALE GENOMIC DNA]</scope>
    <source>
        <strain evidence="2">JCM 17939</strain>
    </source>
</reference>
<name>A0ABP8ULK8_9ACTN</name>
<dbReference type="Pfam" id="PF04229">
    <property type="entry name" value="GrpB"/>
    <property type="match status" value="1"/>
</dbReference>
<evidence type="ECO:0000313" key="1">
    <source>
        <dbReference type="EMBL" id="GAA4635138.1"/>
    </source>
</evidence>
<dbReference type="EMBL" id="BAABHK010000015">
    <property type="protein sequence ID" value="GAA4635138.1"/>
    <property type="molecule type" value="Genomic_DNA"/>
</dbReference>
<dbReference type="Proteomes" id="UP001501442">
    <property type="component" value="Unassembled WGS sequence"/>
</dbReference>
<dbReference type="PANTHER" id="PTHR34822:SF1">
    <property type="entry name" value="GRPB FAMILY PROTEIN"/>
    <property type="match status" value="1"/>
</dbReference>
<accession>A0ABP8ULK8</accession>
<dbReference type="PANTHER" id="PTHR34822">
    <property type="entry name" value="GRPB DOMAIN PROTEIN (AFU_ORTHOLOGUE AFUA_1G01530)"/>
    <property type="match status" value="1"/>
</dbReference>
<dbReference type="Gene3D" id="3.30.460.10">
    <property type="entry name" value="Beta Polymerase, domain 2"/>
    <property type="match status" value="1"/>
</dbReference>
<dbReference type="InterPro" id="IPR043519">
    <property type="entry name" value="NT_sf"/>
</dbReference>
<evidence type="ECO:0000313" key="2">
    <source>
        <dbReference type="Proteomes" id="UP001501442"/>
    </source>
</evidence>
<protein>
    <recommendedName>
        <fullName evidence="3">GrpB family protein</fullName>
    </recommendedName>
</protein>
<organism evidence="1 2">
    <name type="scientific">Actinoallomurus vinaceus</name>
    <dbReference type="NCBI Taxonomy" id="1080074"/>
    <lineage>
        <taxon>Bacteria</taxon>
        <taxon>Bacillati</taxon>
        <taxon>Actinomycetota</taxon>
        <taxon>Actinomycetes</taxon>
        <taxon>Streptosporangiales</taxon>
        <taxon>Thermomonosporaceae</taxon>
        <taxon>Actinoallomurus</taxon>
    </lineage>
</organism>